<reference evidence="3 4" key="1">
    <citation type="submission" date="2018-05" db="EMBL/GenBank/DDBJ databases">
        <title>Draft genome sequence of Scytalidium lignicola DSM 105466, a ubiquitous saprotrophic fungus.</title>
        <authorList>
            <person name="Buettner E."/>
            <person name="Gebauer A.M."/>
            <person name="Hofrichter M."/>
            <person name="Liers C."/>
            <person name="Kellner H."/>
        </authorList>
    </citation>
    <scope>NUCLEOTIDE SEQUENCE [LARGE SCALE GENOMIC DNA]</scope>
    <source>
        <strain evidence="3 4">DSM 105466</strain>
    </source>
</reference>
<comment type="caution">
    <text evidence="3">The sequence shown here is derived from an EMBL/GenBank/DDBJ whole genome shotgun (WGS) entry which is preliminary data.</text>
</comment>
<organism evidence="3 4">
    <name type="scientific">Scytalidium lignicola</name>
    <name type="common">Hyphomycete</name>
    <dbReference type="NCBI Taxonomy" id="5539"/>
    <lineage>
        <taxon>Eukaryota</taxon>
        <taxon>Fungi</taxon>
        <taxon>Dikarya</taxon>
        <taxon>Ascomycota</taxon>
        <taxon>Pezizomycotina</taxon>
        <taxon>Leotiomycetes</taxon>
        <taxon>Leotiomycetes incertae sedis</taxon>
        <taxon>Scytalidium</taxon>
    </lineage>
</organism>
<accession>A0A3E2HGG0</accession>
<evidence type="ECO:0000313" key="4">
    <source>
        <dbReference type="Proteomes" id="UP000258309"/>
    </source>
</evidence>
<dbReference type="GO" id="GO:0006210">
    <property type="term" value="P:thymine catabolic process"/>
    <property type="evidence" value="ECO:0007669"/>
    <property type="project" value="TreeGrafter"/>
</dbReference>
<dbReference type="SUPFAM" id="SSF53720">
    <property type="entry name" value="ALDH-like"/>
    <property type="match status" value="1"/>
</dbReference>
<dbReference type="EMBL" id="NCSJ02000058">
    <property type="protein sequence ID" value="RFU32252.1"/>
    <property type="molecule type" value="Genomic_DNA"/>
</dbReference>
<dbReference type="InterPro" id="IPR016161">
    <property type="entry name" value="Ald_DH/histidinol_DH"/>
</dbReference>
<feature type="domain" description="Aldehyde dehydrogenase" evidence="2">
    <location>
        <begin position="30"/>
        <end position="120"/>
    </location>
</feature>
<dbReference type="STRING" id="5539.A0A3E2HGG0"/>
<sequence length="120" mass="13520">MMASLVAPRHSLIVQPRDFTGNFIDNEIVTSNAERWMMVHNPATNAIITRVPRSTSSEIVQAVASSSKAFETWCIVNKTQRQDRLFDLAALMRIHETEIYQALTLTMETGKTIPDARSEV</sequence>
<comment type="similarity">
    <text evidence="1">Belongs to the aldehyde dehydrogenase family.</text>
</comment>
<gene>
    <name evidence="3" type="ORF">B7463_g4052</name>
</gene>
<dbReference type="InterPro" id="IPR015590">
    <property type="entry name" value="Aldehyde_DH_dom"/>
</dbReference>
<feature type="non-terminal residue" evidence="3">
    <location>
        <position position="1"/>
    </location>
</feature>
<dbReference type="InterPro" id="IPR016162">
    <property type="entry name" value="Ald_DH_N"/>
</dbReference>
<dbReference type="Proteomes" id="UP000258309">
    <property type="component" value="Unassembled WGS sequence"/>
</dbReference>
<evidence type="ECO:0000259" key="2">
    <source>
        <dbReference type="Pfam" id="PF00171"/>
    </source>
</evidence>
<dbReference type="GO" id="GO:0006574">
    <property type="term" value="P:L-valine catabolic process"/>
    <property type="evidence" value="ECO:0007669"/>
    <property type="project" value="TreeGrafter"/>
</dbReference>
<dbReference type="Pfam" id="PF00171">
    <property type="entry name" value="Aldedh"/>
    <property type="match status" value="1"/>
</dbReference>
<dbReference type="Gene3D" id="3.40.605.10">
    <property type="entry name" value="Aldehyde Dehydrogenase, Chain A, domain 1"/>
    <property type="match status" value="1"/>
</dbReference>
<dbReference type="AlphaFoldDB" id="A0A3E2HGG0"/>
<feature type="non-terminal residue" evidence="3">
    <location>
        <position position="120"/>
    </location>
</feature>
<keyword evidence="4" id="KW-1185">Reference proteome</keyword>
<dbReference type="GO" id="GO:0004491">
    <property type="term" value="F:methylmalonate-semialdehyde dehydrogenase (acylating, NAD) activity"/>
    <property type="evidence" value="ECO:0007669"/>
    <property type="project" value="InterPro"/>
</dbReference>
<proteinExistence type="inferred from homology"/>
<evidence type="ECO:0000256" key="1">
    <source>
        <dbReference type="ARBA" id="ARBA00009986"/>
    </source>
</evidence>
<dbReference type="PANTHER" id="PTHR43866">
    <property type="entry name" value="MALONATE-SEMIALDEHYDE DEHYDROGENASE"/>
    <property type="match status" value="1"/>
</dbReference>
<protein>
    <recommendedName>
        <fullName evidence="2">Aldehyde dehydrogenase domain-containing protein</fullName>
    </recommendedName>
</protein>
<dbReference type="GO" id="GO:0005739">
    <property type="term" value="C:mitochondrion"/>
    <property type="evidence" value="ECO:0007669"/>
    <property type="project" value="TreeGrafter"/>
</dbReference>
<dbReference type="InterPro" id="IPR010061">
    <property type="entry name" value="MeMal-semiAld_DH"/>
</dbReference>
<evidence type="ECO:0000313" key="3">
    <source>
        <dbReference type="EMBL" id="RFU32252.1"/>
    </source>
</evidence>
<name>A0A3E2HGG0_SCYLI</name>
<dbReference type="PANTHER" id="PTHR43866:SF3">
    <property type="entry name" value="METHYLMALONATE-SEMIALDEHYDE DEHYDROGENASE [ACYLATING], MITOCHONDRIAL"/>
    <property type="match status" value="1"/>
</dbReference>
<dbReference type="OrthoDB" id="310895at2759"/>